<proteinExistence type="predicted"/>
<dbReference type="EMBL" id="CCBQ010000043">
    <property type="protein sequence ID" value="CDO95138.1"/>
    <property type="molecule type" value="Genomic_DNA"/>
</dbReference>
<dbReference type="Proteomes" id="UP000031516">
    <property type="component" value="Unassembled WGS sequence"/>
</dbReference>
<evidence type="ECO:0000256" key="1">
    <source>
        <dbReference type="SAM" id="Phobius"/>
    </source>
</evidence>
<keyword evidence="3" id="KW-1185">Reference proteome</keyword>
<dbReference type="OrthoDB" id="10053431at2759"/>
<reference evidence="2 3" key="1">
    <citation type="submission" date="2014-03" db="EMBL/GenBank/DDBJ databases">
        <title>The genome of Kluyveromyces dobzhanskii.</title>
        <authorList>
            <person name="Nystedt B."/>
            <person name="Astrom S."/>
        </authorList>
    </citation>
    <scope>NUCLEOTIDE SEQUENCE [LARGE SCALE GENOMIC DNA]</scope>
    <source>
        <strain evidence="2 3">CBS 2104</strain>
    </source>
</reference>
<dbReference type="Pfam" id="PF12239">
    <property type="entry name" value="DUF3605"/>
    <property type="match status" value="1"/>
</dbReference>
<evidence type="ECO:0000313" key="2">
    <source>
        <dbReference type="EMBL" id="CDO95138.1"/>
    </source>
</evidence>
<protein>
    <submittedName>
        <fullName evidence="2">WGS project CCBQ000000000 data, contig 00006</fullName>
    </submittedName>
</protein>
<keyword evidence="1" id="KW-1133">Transmembrane helix</keyword>
<comment type="caution">
    <text evidence="2">The sequence shown here is derived from an EMBL/GenBank/DDBJ whole genome shotgun (WGS) entry which is preliminary data.</text>
</comment>
<dbReference type="GO" id="GO:0006044">
    <property type="term" value="P:N-acetylglucosamine metabolic process"/>
    <property type="evidence" value="ECO:0007669"/>
    <property type="project" value="TreeGrafter"/>
</dbReference>
<dbReference type="InterPro" id="IPR022036">
    <property type="entry name" value="DUF3605"/>
</dbReference>
<dbReference type="PANTHER" id="PTHR35020">
    <property type="entry name" value="N-ACETYLGLUCOSAMINE-INDUCED PROTEIN 1"/>
    <property type="match status" value="1"/>
</dbReference>
<dbReference type="GO" id="GO:0005737">
    <property type="term" value="C:cytoplasm"/>
    <property type="evidence" value="ECO:0007669"/>
    <property type="project" value="TreeGrafter"/>
</dbReference>
<accession>A0A0A8LAJ3</accession>
<keyword evidence="1" id="KW-0472">Membrane</keyword>
<gene>
    <name evidence="2" type="ORF">KLDO_g3385</name>
</gene>
<organism evidence="2 3">
    <name type="scientific">Kluyveromyces dobzhanskii CBS 2104</name>
    <dbReference type="NCBI Taxonomy" id="1427455"/>
    <lineage>
        <taxon>Eukaryota</taxon>
        <taxon>Fungi</taxon>
        <taxon>Dikarya</taxon>
        <taxon>Ascomycota</taxon>
        <taxon>Saccharomycotina</taxon>
        <taxon>Saccharomycetes</taxon>
        <taxon>Saccharomycetales</taxon>
        <taxon>Saccharomycetaceae</taxon>
        <taxon>Kluyveromyces</taxon>
    </lineage>
</organism>
<sequence length="273" mass="31045">MIASTIIKRQASSFASHSVKTNKAYLSYLTMGFTIPFLVSYYSTYSGAQDELKGRSNPRCKSSSNFDMTGSSDSITWDQIKHYIESGELYKLVRTPEVTAKYRQHKFDVESQGSTLVSYILQHRLRWDADQLQQLNSVTLASDSQKIAALFKDKSSLKILPNDFPYNFEPCVSHILVWSKIYIPLYKSNIDATTDDAVAIDSVNPKVKRLIESFLDGLLKPLGLTNYVWFINYPRLQSIKSVSHIHVLINSYDKNPIQRLLTDESLLITLPAQ</sequence>
<dbReference type="PANTHER" id="PTHR35020:SF2">
    <property type="entry name" value="N-ACETYLGLUCOSAMINE-INDUCED PROTEIN 1"/>
    <property type="match status" value="1"/>
</dbReference>
<feature type="transmembrane region" description="Helical" evidence="1">
    <location>
        <begin position="25"/>
        <end position="43"/>
    </location>
</feature>
<dbReference type="AlphaFoldDB" id="A0A0A8LAJ3"/>
<name>A0A0A8LAJ3_9SACH</name>
<evidence type="ECO:0000313" key="3">
    <source>
        <dbReference type="Proteomes" id="UP000031516"/>
    </source>
</evidence>
<keyword evidence="1" id="KW-0812">Transmembrane</keyword>